<dbReference type="Gene3D" id="3.40.50.2300">
    <property type="match status" value="1"/>
</dbReference>
<dbReference type="NCBIfam" id="NF001965">
    <property type="entry name" value="PRK00742.1"/>
    <property type="match status" value="1"/>
</dbReference>
<dbReference type="InterPro" id="IPR001789">
    <property type="entry name" value="Sig_transdc_resp-reg_receiver"/>
</dbReference>
<keyword evidence="1 3" id="KW-0378">Hydrolase</keyword>
<dbReference type="PIRSF" id="PIRSF000876">
    <property type="entry name" value="RR_chemtxs_CheB"/>
    <property type="match status" value="1"/>
</dbReference>
<gene>
    <name evidence="3" type="primary">cheB</name>
    <name evidence="8" type="ORF">DRP43_02165</name>
</gene>
<dbReference type="InterPro" id="IPR035909">
    <property type="entry name" value="CheB_C"/>
</dbReference>
<dbReference type="Gene3D" id="3.40.50.180">
    <property type="entry name" value="Methylesterase CheB, C-terminal domain"/>
    <property type="match status" value="1"/>
</dbReference>
<reference evidence="8 9" key="1">
    <citation type="submission" date="2018-06" db="EMBL/GenBank/DDBJ databases">
        <title>Extensive metabolic versatility and redundancy in microbially diverse, dynamic hydrothermal sediments.</title>
        <authorList>
            <person name="Dombrowski N."/>
            <person name="Teske A."/>
            <person name="Baker B.J."/>
        </authorList>
    </citation>
    <scope>NUCLEOTIDE SEQUENCE [LARGE SCALE GENOMIC DNA]</scope>
    <source>
        <strain evidence="8">B10_G13</strain>
    </source>
</reference>
<keyword evidence="3 4" id="KW-0145">Chemotaxis</keyword>
<dbReference type="GO" id="GO:0050568">
    <property type="term" value="F:protein-glutamine glutaminase activity"/>
    <property type="evidence" value="ECO:0007669"/>
    <property type="project" value="UniProtKB-UniRule"/>
</dbReference>
<feature type="domain" description="CheB-type methylesterase" evidence="7">
    <location>
        <begin position="158"/>
        <end position="345"/>
    </location>
</feature>
<evidence type="ECO:0000256" key="5">
    <source>
        <dbReference type="PROSITE-ProRule" id="PRU00169"/>
    </source>
</evidence>
<comment type="similarity">
    <text evidence="3">Belongs to the CheB family.</text>
</comment>
<sequence>MNKIRVLVVDDSVFMRKFISDMLNNEPDIEVIAKAKNGKEALHILKKTPIDVITMDIEMPVMDGITATQKIMKQNPIPIIILSAYAEEGAGPTIKALQEGAIDFIRKPSGPVSFDIDKIKSLLVEKIRNTSNINISLQKHIKPEIKTYDYNDLHFINLVIGASTGGPKALTMILKEFPYEFPISILIVQHMPEGFTKQFAQHLDKECNLSVQEATDGMLIKKGNTIIAKAGYHMMVESIDNKTNIIRLIKGKKINSVMPSCEPLFNSAAKIFKSNLIGIVLTGMGKDGSCGIKTIKKYNGFTIAESALTAIINGMPQAAIKTGAVDYIKPLNEIPETIINIMRTLKNKEVENNGHLY</sequence>
<protein>
    <recommendedName>
        <fullName evidence="3">Protein-glutamate methylesterase/protein-glutamine glutaminase</fullName>
        <ecNumber evidence="3">3.1.1.61</ecNumber>
        <ecNumber evidence="3">3.5.1.44</ecNumber>
    </recommendedName>
</protein>
<evidence type="ECO:0000313" key="9">
    <source>
        <dbReference type="Proteomes" id="UP000271125"/>
    </source>
</evidence>
<dbReference type="EC" id="3.5.1.44" evidence="3"/>
<dbReference type="InterPro" id="IPR000673">
    <property type="entry name" value="Sig_transdc_resp-reg_Me-estase"/>
</dbReference>
<dbReference type="HAMAP" id="MF_00099">
    <property type="entry name" value="CheB_chemtxs"/>
    <property type="match status" value="1"/>
</dbReference>
<dbReference type="GO" id="GO:0000156">
    <property type="term" value="F:phosphorelay response regulator activity"/>
    <property type="evidence" value="ECO:0007669"/>
    <property type="project" value="InterPro"/>
</dbReference>
<evidence type="ECO:0000256" key="2">
    <source>
        <dbReference type="ARBA" id="ARBA00048267"/>
    </source>
</evidence>
<comment type="domain">
    <text evidence="3">Contains a C-terminal catalytic domain, and an N-terminal region which modulates catalytic activity.</text>
</comment>
<comment type="PTM">
    <text evidence="3">Phosphorylated by CheA. Phosphorylation of the N-terminal regulatory domain activates the methylesterase activity.</text>
</comment>
<feature type="domain" description="Response regulatory" evidence="6">
    <location>
        <begin position="5"/>
        <end position="122"/>
    </location>
</feature>
<organism evidence="8 9">
    <name type="scientific">candidate division TA06 bacterium</name>
    <dbReference type="NCBI Taxonomy" id="2250710"/>
    <lineage>
        <taxon>Bacteria</taxon>
        <taxon>Bacteria division TA06</taxon>
    </lineage>
</organism>
<feature type="active site" evidence="3 4">
    <location>
        <position position="287"/>
    </location>
</feature>
<dbReference type="PROSITE" id="PS50122">
    <property type="entry name" value="CHEB"/>
    <property type="match status" value="1"/>
</dbReference>
<dbReference type="Pfam" id="PF00072">
    <property type="entry name" value="Response_reg"/>
    <property type="match status" value="1"/>
</dbReference>
<feature type="modified residue" description="4-aspartylphosphate" evidence="3 5">
    <location>
        <position position="56"/>
    </location>
</feature>
<comment type="subcellular location">
    <subcellularLocation>
        <location evidence="3">Cytoplasm</location>
    </subcellularLocation>
</comment>
<feature type="active site" evidence="3 4">
    <location>
        <position position="190"/>
    </location>
</feature>
<dbReference type="GO" id="GO:0005737">
    <property type="term" value="C:cytoplasm"/>
    <property type="evidence" value="ECO:0007669"/>
    <property type="project" value="UniProtKB-SubCell"/>
</dbReference>
<dbReference type="PANTHER" id="PTHR42872">
    <property type="entry name" value="PROTEIN-GLUTAMATE METHYLESTERASE/PROTEIN-GLUTAMINE GLUTAMINASE"/>
    <property type="match status" value="1"/>
</dbReference>
<keyword evidence="3" id="KW-0963">Cytoplasm</keyword>
<dbReference type="PANTHER" id="PTHR42872:SF3">
    <property type="entry name" value="PROTEIN-GLUTAMATE METHYLESTERASE_PROTEIN-GLUTAMINE GLUTAMINASE 1"/>
    <property type="match status" value="1"/>
</dbReference>
<dbReference type="EC" id="3.1.1.61" evidence="3"/>
<dbReference type="CDD" id="cd16432">
    <property type="entry name" value="CheB_Rec"/>
    <property type="match status" value="1"/>
</dbReference>
<dbReference type="PROSITE" id="PS50110">
    <property type="entry name" value="RESPONSE_REGULATORY"/>
    <property type="match status" value="1"/>
</dbReference>
<comment type="function">
    <text evidence="3">Involved in chemotaxis. Part of a chemotaxis signal transduction system that modulates chemotaxis in response to various stimuli. Catalyzes the demethylation of specific methylglutamate residues introduced into the chemoreceptors (methyl-accepting chemotaxis proteins or MCP) by CheR. Also mediates the irreversible deamidation of specific glutamine residues to glutamic acid.</text>
</comment>
<dbReference type="InterPro" id="IPR011006">
    <property type="entry name" value="CheY-like_superfamily"/>
</dbReference>
<keyword evidence="3 5" id="KW-0597">Phosphoprotein</keyword>
<dbReference type="EMBL" id="QNBD01000076">
    <property type="protein sequence ID" value="RKX71796.1"/>
    <property type="molecule type" value="Genomic_DNA"/>
</dbReference>
<evidence type="ECO:0000256" key="4">
    <source>
        <dbReference type="PROSITE-ProRule" id="PRU00050"/>
    </source>
</evidence>
<feature type="active site" evidence="3 4">
    <location>
        <position position="163"/>
    </location>
</feature>
<evidence type="ECO:0000256" key="3">
    <source>
        <dbReference type="HAMAP-Rule" id="MF_00099"/>
    </source>
</evidence>
<dbReference type="GO" id="GO:0008984">
    <property type="term" value="F:protein-glutamate methylesterase activity"/>
    <property type="evidence" value="ECO:0007669"/>
    <property type="project" value="UniProtKB-UniRule"/>
</dbReference>
<dbReference type="InterPro" id="IPR008248">
    <property type="entry name" value="CheB-like"/>
</dbReference>
<evidence type="ECO:0000313" key="8">
    <source>
        <dbReference type="EMBL" id="RKX71796.1"/>
    </source>
</evidence>
<dbReference type="Proteomes" id="UP000271125">
    <property type="component" value="Unassembled WGS sequence"/>
</dbReference>
<evidence type="ECO:0000259" key="6">
    <source>
        <dbReference type="PROSITE" id="PS50110"/>
    </source>
</evidence>
<proteinExistence type="inferred from homology"/>
<comment type="catalytic activity">
    <reaction evidence="2 3">
        <text>[protein]-L-glutamate 5-O-methyl ester + H2O = L-glutamyl-[protein] + methanol + H(+)</text>
        <dbReference type="Rhea" id="RHEA:23236"/>
        <dbReference type="Rhea" id="RHEA-COMP:10208"/>
        <dbReference type="Rhea" id="RHEA-COMP:10311"/>
        <dbReference type="ChEBI" id="CHEBI:15377"/>
        <dbReference type="ChEBI" id="CHEBI:15378"/>
        <dbReference type="ChEBI" id="CHEBI:17790"/>
        <dbReference type="ChEBI" id="CHEBI:29973"/>
        <dbReference type="ChEBI" id="CHEBI:82795"/>
        <dbReference type="EC" id="3.1.1.61"/>
    </reaction>
</comment>
<comment type="catalytic activity">
    <reaction evidence="3">
        <text>L-glutaminyl-[protein] + H2O = L-glutamyl-[protein] + NH4(+)</text>
        <dbReference type="Rhea" id="RHEA:16441"/>
        <dbReference type="Rhea" id="RHEA-COMP:10207"/>
        <dbReference type="Rhea" id="RHEA-COMP:10208"/>
        <dbReference type="ChEBI" id="CHEBI:15377"/>
        <dbReference type="ChEBI" id="CHEBI:28938"/>
        <dbReference type="ChEBI" id="CHEBI:29973"/>
        <dbReference type="ChEBI" id="CHEBI:30011"/>
        <dbReference type="EC" id="3.5.1.44"/>
    </reaction>
</comment>
<dbReference type="SUPFAM" id="SSF52738">
    <property type="entry name" value="Methylesterase CheB, C-terminal domain"/>
    <property type="match status" value="1"/>
</dbReference>
<name>A0A660SNW9_UNCT6</name>
<dbReference type="SMART" id="SM00448">
    <property type="entry name" value="REC"/>
    <property type="match status" value="1"/>
</dbReference>
<evidence type="ECO:0000256" key="1">
    <source>
        <dbReference type="ARBA" id="ARBA00022801"/>
    </source>
</evidence>
<dbReference type="AlphaFoldDB" id="A0A660SNW9"/>
<comment type="caution">
    <text evidence="8">The sequence shown here is derived from an EMBL/GenBank/DDBJ whole genome shotgun (WGS) entry which is preliminary data.</text>
</comment>
<dbReference type="CDD" id="cd17541">
    <property type="entry name" value="REC_CheB-like"/>
    <property type="match status" value="1"/>
</dbReference>
<dbReference type="SUPFAM" id="SSF52172">
    <property type="entry name" value="CheY-like"/>
    <property type="match status" value="1"/>
</dbReference>
<dbReference type="Pfam" id="PF01339">
    <property type="entry name" value="CheB_methylest"/>
    <property type="match status" value="1"/>
</dbReference>
<accession>A0A660SNW9</accession>
<dbReference type="GO" id="GO:0006935">
    <property type="term" value="P:chemotaxis"/>
    <property type="evidence" value="ECO:0007669"/>
    <property type="project" value="UniProtKB-UniRule"/>
</dbReference>
<evidence type="ECO:0000259" key="7">
    <source>
        <dbReference type="PROSITE" id="PS50122"/>
    </source>
</evidence>